<gene>
    <name evidence="6" type="ORF">NDN08_000505</name>
</gene>
<evidence type="ECO:0000256" key="5">
    <source>
        <dbReference type="SAM" id="Phobius"/>
    </source>
</evidence>
<accession>A0AAV8UNC4</accession>
<keyword evidence="2 5" id="KW-0812">Transmembrane</keyword>
<dbReference type="InterPro" id="IPR006838">
    <property type="entry name" value="ADTRP_AIG1"/>
</dbReference>
<dbReference type="GO" id="GO:0016020">
    <property type="term" value="C:membrane"/>
    <property type="evidence" value="ECO:0007669"/>
    <property type="project" value="InterPro"/>
</dbReference>
<feature type="transmembrane region" description="Helical" evidence="5">
    <location>
        <begin position="44"/>
        <end position="65"/>
    </location>
</feature>
<keyword evidence="7" id="KW-1185">Reference proteome</keyword>
<proteinExistence type="predicted"/>
<protein>
    <recommendedName>
        <fullName evidence="8">EXPERA domain-containing protein</fullName>
    </recommendedName>
</protein>
<dbReference type="Proteomes" id="UP001157974">
    <property type="component" value="Unassembled WGS sequence"/>
</dbReference>
<feature type="transmembrane region" description="Helical" evidence="5">
    <location>
        <begin position="123"/>
        <end position="142"/>
    </location>
</feature>
<evidence type="ECO:0008006" key="8">
    <source>
        <dbReference type="Google" id="ProtNLM"/>
    </source>
</evidence>
<comment type="subcellular location">
    <subcellularLocation>
        <location evidence="1">Endomembrane system</location>
        <topology evidence="1">Multi-pass membrane protein</topology>
    </subcellularLocation>
</comment>
<dbReference type="EMBL" id="JAMWBK010000006">
    <property type="protein sequence ID" value="KAJ8903974.1"/>
    <property type="molecule type" value="Genomic_DNA"/>
</dbReference>
<feature type="transmembrane region" description="Helical" evidence="5">
    <location>
        <begin position="12"/>
        <end position="32"/>
    </location>
</feature>
<dbReference type="AlphaFoldDB" id="A0AAV8UNC4"/>
<organism evidence="6 7">
    <name type="scientific">Rhodosorus marinus</name>
    <dbReference type="NCBI Taxonomy" id="101924"/>
    <lineage>
        <taxon>Eukaryota</taxon>
        <taxon>Rhodophyta</taxon>
        <taxon>Stylonematophyceae</taxon>
        <taxon>Stylonematales</taxon>
        <taxon>Stylonemataceae</taxon>
        <taxon>Rhodosorus</taxon>
    </lineage>
</organism>
<keyword evidence="4 5" id="KW-0472">Membrane</keyword>
<evidence type="ECO:0000256" key="3">
    <source>
        <dbReference type="ARBA" id="ARBA00022989"/>
    </source>
</evidence>
<feature type="transmembrane region" description="Helical" evidence="5">
    <location>
        <begin position="192"/>
        <end position="214"/>
    </location>
</feature>
<comment type="caution">
    <text evidence="6">The sequence shown here is derived from an EMBL/GenBank/DDBJ whole genome shotgun (WGS) entry which is preliminary data.</text>
</comment>
<name>A0AAV8UNC4_9RHOD</name>
<evidence type="ECO:0000313" key="7">
    <source>
        <dbReference type="Proteomes" id="UP001157974"/>
    </source>
</evidence>
<evidence type="ECO:0000256" key="4">
    <source>
        <dbReference type="ARBA" id="ARBA00023136"/>
    </source>
</evidence>
<evidence type="ECO:0000313" key="6">
    <source>
        <dbReference type="EMBL" id="KAJ8903974.1"/>
    </source>
</evidence>
<dbReference type="Pfam" id="PF04750">
    <property type="entry name" value="Far-17a_AIG1"/>
    <property type="match status" value="1"/>
</dbReference>
<dbReference type="GO" id="GO:0012505">
    <property type="term" value="C:endomembrane system"/>
    <property type="evidence" value="ECO:0007669"/>
    <property type="project" value="UniProtKB-SubCell"/>
</dbReference>
<keyword evidence="3 5" id="KW-1133">Transmembrane helix</keyword>
<evidence type="ECO:0000256" key="1">
    <source>
        <dbReference type="ARBA" id="ARBA00004127"/>
    </source>
</evidence>
<sequence>MGMDHAVHKVQPTLYMLVLFLFIGITSTQMLWSPDRADRPANNFGGNFVFLTVQTNFIILLYLCLCVVDYMFGKQVRVFAGMVERLSGLVCALGILMGGMYYAVVHFDPMTRDRAAQVEDFDFYMHFLHGPPLVFAVYEVLFREKAERRPVADILTTEGYMVFFASWSLLCAKSNDGWWPYRFQQSMKIWEHIAFNLVFAVFLIPLVSLGVWYVQGRGVQVIRKRRSLGVSSPSQTQLRKVYFGEDPVESYLEVFPHRF</sequence>
<feature type="transmembrane region" description="Helical" evidence="5">
    <location>
        <begin position="154"/>
        <end position="172"/>
    </location>
</feature>
<evidence type="ECO:0000256" key="2">
    <source>
        <dbReference type="ARBA" id="ARBA00022692"/>
    </source>
</evidence>
<reference evidence="6 7" key="1">
    <citation type="journal article" date="2023" name="Nat. Commun.">
        <title>Origin of minicircular mitochondrial genomes in red algae.</title>
        <authorList>
            <person name="Lee Y."/>
            <person name="Cho C.H."/>
            <person name="Lee Y.M."/>
            <person name="Park S.I."/>
            <person name="Yang J.H."/>
            <person name="West J.A."/>
            <person name="Bhattacharya D."/>
            <person name="Yoon H.S."/>
        </authorList>
    </citation>
    <scope>NUCLEOTIDE SEQUENCE [LARGE SCALE GENOMIC DNA]</scope>
    <source>
        <strain evidence="6 7">CCMP1338</strain>
        <tissue evidence="6">Whole cell</tissue>
    </source>
</reference>
<feature type="transmembrane region" description="Helical" evidence="5">
    <location>
        <begin position="86"/>
        <end position="103"/>
    </location>
</feature>